<dbReference type="EMBL" id="JBHSLL010000013">
    <property type="protein sequence ID" value="MFC5385475.1"/>
    <property type="molecule type" value="Genomic_DNA"/>
</dbReference>
<organism evidence="1 2">
    <name type="scientific">Aquamicrobium segne</name>
    <dbReference type="NCBI Taxonomy" id="469547"/>
    <lineage>
        <taxon>Bacteria</taxon>
        <taxon>Pseudomonadati</taxon>
        <taxon>Pseudomonadota</taxon>
        <taxon>Alphaproteobacteria</taxon>
        <taxon>Hyphomicrobiales</taxon>
        <taxon>Phyllobacteriaceae</taxon>
        <taxon>Aquamicrobium</taxon>
    </lineage>
</organism>
<sequence length="41" mass="4886">MAIRILKSRGCHEDDMLTEITRVFYVDLDLYQEVLEQVRSV</sequence>
<gene>
    <name evidence="1" type="ORF">ACFPLB_05765</name>
</gene>
<comment type="caution">
    <text evidence="1">The sequence shown here is derived from an EMBL/GenBank/DDBJ whole genome shotgun (WGS) entry which is preliminary data.</text>
</comment>
<dbReference type="Proteomes" id="UP001596016">
    <property type="component" value="Unassembled WGS sequence"/>
</dbReference>
<protein>
    <submittedName>
        <fullName evidence="1">Uncharacterized protein</fullName>
    </submittedName>
</protein>
<name>A0ABW0GV21_9HYPH</name>
<proteinExistence type="predicted"/>
<evidence type="ECO:0000313" key="1">
    <source>
        <dbReference type="EMBL" id="MFC5385475.1"/>
    </source>
</evidence>
<reference evidence="2" key="1">
    <citation type="journal article" date="2019" name="Int. J. Syst. Evol. Microbiol.">
        <title>The Global Catalogue of Microorganisms (GCM) 10K type strain sequencing project: providing services to taxonomists for standard genome sequencing and annotation.</title>
        <authorList>
            <consortium name="The Broad Institute Genomics Platform"/>
            <consortium name="The Broad Institute Genome Sequencing Center for Infectious Disease"/>
            <person name="Wu L."/>
            <person name="Ma J."/>
        </authorList>
    </citation>
    <scope>NUCLEOTIDE SEQUENCE [LARGE SCALE GENOMIC DNA]</scope>
    <source>
        <strain evidence="2">CGMCC 4.1415</strain>
    </source>
</reference>
<accession>A0ABW0GV21</accession>
<dbReference type="RefSeq" id="WP_378228414.1">
    <property type="nucleotide sequence ID" value="NZ_JBHSLL010000013.1"/>
</dbReference>
<evidence type="ECO:0000313" key="2">
    <source>
        <dbReference type="Proteomes" id="UP001596016"/>
    </source>
</evidence>
<keyword evidence="2" id="KW-1185">Reference proteome</keyword>